<dbReference type="EMBL" id="CP017781">
    <property type="protein sequence ID" value="AOZ70896.1"/>
    <property type="molecule type" value="Genomic_DNA"/>
</dbReference>
<gene>
    <name evidence="9" type="ORF">LPB142_05020</name>
</gene>
<dbReference type="InterPro" id="IPR035906">
    <property type="entry name" value="MetI-like_sf"/>
</dbReference>
<dbReference type="AlphaFoldDB" id="A0A1D9MGD5"/>
<keyword evidence="10" id="KW-1185">Reference proteome</keyword>
<dbReference type="SUPFAM" id="SSF161098">
    <property type="entry name" value="MetI-like"/>
    <property type="match status" value="1"/>
</dbReference>
<keyword evidence="5 7" id="KW-1133">Transmembrane helix</keyword>
<protein>
    <submittedName>
        <fullName evidence="9">ABC transporter permease</fullName>
    </submittedName>
</protein>
<dbReference type="GO" id="GO:0005886">
    <property type="term" value="C:plasma membrane"/>
    <property type="evidence" value="ECO:0007669"/>
    <property type="project" value="UniProtKB-SubCell"/>
</dbReference>
<evidence type="ECO:0000256" key="5">
    <source>
        <dbReference type="ARBA" id="ARBA00022989"/>
    </source>
</evidence>
<dbReference type="InterPro" id="IPR000515">
    <property type="entry name" value="MetI-like"/>
</dbReference>
<keyword evidence="2 7" id="KW-0813">Transport</keyword>
<evidence type="ECO:0000256" key="6">
    <source>
        <dbReference type="ARBA" id="ARBA00023136"/>
    </source>
</evidence>
<dbReference type="PANTHER" id="PTHR30151:SF38">
    <property type="entry name" value="ALIPHATIC SULFONATES TRANSPORT PERMEASE PROTEIN SSUC-RELATED"/>
    <property type="match status" value="1"/>
</dbReference>
<name>A0A1D9MGD5_9RHOB</name>
<dbReference type="CDD" id="cd06261">
    <property type="entry name" value="TM_PBP2"/>
    <property type="match status" value="1"/>
</dbReference>
<keyword evidence="3" id="KW-1003">Cell membrane</keyword>
<evidence type="ECO:0000256" key="1">
    <source>
        <dbReference type="ARBA" id="ARBA00004651"/>
    </source>
</evidence>
<reference evidence="9 10" key="1">
    <citation type="submission" date="2016-10" db="EMBL/GenBank/DDBJ databases">
        <title>Rhodobacter sp. LPB0142, isolated from sea water.</title>
        <authorList>
            <person name="Kim E."/>
            <person name="Yi H."/>
        </authorList>
    </citation>
    <scope>NUCLEOTIDE SEQUENCE [LARGE SCALE GENOMIC DNA]</scope>
    <source>
        <strain evidence="9 10">LPB0142</strain>
    </source>
</reference>
<sequence>MRALARGAASVLALVLVWGLLAWALGDPQRAPGPQQVLPALWQGLVSGAMLPDLGATLRRVGLSFILAMGLGTAAGIALGLAPRLDRWLDPWLTVFNNIPALVTVVLCYLWIGLNETAAIAAVALNKVPLVTIMLREGVRVLDPGLSEMARIHRMGLGARLRHIILPQIAPHLAGAARAGLALIWKIVLVVEFLGRSNGVGFRIHLDFQMFDITGVLANALAFVAVMLAIEWAVLGPLARRAARWRAP</sequence>
<dbReference type="PANTHER" id="PTHR30151">
    <property type="entry name" value="ALKANE SULFONATE ABC TRANSPORTER-RELATED, MEMBRANE SUBUNIT"/>
    <property type="match status" value="1"/>
</dbReference>
<organism evidence="9 10">
    <name type="scientific">Rhodobacter xanthinilyticus</name>
    <dbReference type="NCBI Taxonomy" id="1850250"/>
    <lineage>
        <taxon>Bacteria</taxon>
        <taxon>Pseudomonadati</taxon>
        <taxon>Pseudomonadota</taxon>
        <taxon>Alphaproteobacteria</taxon>
        <taxon>Rhodobacterales</taxon>
        <taxon>Rhodobacter group</taxon>
        <taxon>Rhodobacter</taxon>
    </lineage>
</organism>
<evidence type="ECO:0000256" key="7">
    <source>
        <dbReference type="RuleBase" id="RU363032"/>
    </source>
</evidence>
<proteinExistence type="inferred from homology"/>
<evidence type="ECO:0000256" key="4">
    <source>
        <dbReference type="ARBA" id="ARBA00022692"/>
    </source>
</evidence>
<dbReference type="GO" id="GO:0055085">
    <property type="term" value="P:transmembrane transport"/>
    <property type="evidence" value="ECO:0007669"/>
    <property type="project" value="InterPro"/>
</dbReference>
<dbReference type="Pfam" id="PF00528">
    <property type="entry name" value="BPD_transp_1"/>
    <property type="match status" value="1"/>
</dbReference>
<comment type="subcellular location">
    <subcellularLocation>
        <location evidence="1 7">Cell membrane</location>
        <topology evidence="1 7">Multi-pass membrane protein</topology>
    </subcellularLocation>
</comment>
<dbReference type="Proteomes" id="UP000176562">
    <property type="component" value="Chromosome"/>
</dbReference>
<keyword evidence="4 7" id="KW-0812">Transmembrane</keyword>
<dbReference type="PROSITE" id="PS50928">
    <property type="entry name" value="ABC_TM1"/>
    <property type="match status" value="1"/>
</dbReference>
<feature type="transmembrane region" description="Helical" evidence="7">
    <location>
        <begin position="93"/>
        <end position="112"/>
    </location>
</feature>
<feature type="transmembrane region" description="Helical" evidence="7">
    <location>
        <begin position="61"/>
        <end position="81"/>
    </location>
</feature>
<keyword evidence="6 7" id="KW-0472">Membrane</keyword>
<comment type="similarity">
    <text evidence="7">Belongs to the binding-protein-dependent transport system permease family.</text>
</comment>
<feature type="domain" description="ABC transmembrane type-1" evidence="8">
    <location>
        <begin position="54"/>
        <end position="234"/>
    </location>
</feature>
<dbReference type="Gene3D" id="1.10.3720.10">
    <property type="entry name" value="MetI-like"/>
    <property type="match status" value="1"/>
</dbReference>
<evidence type="ECO:0000259" key="8">
    <source>
        <dbReference type="PROSITE" id="PS50928"/>
    </source>
</evidence>
<dbReference type="STRING" id="1850250.LPB142_05020"/>
<evidence type="ECO:0000313" key="10">
    <source>
        <dbReference type="Proteomes" id="UP000176562"/>
    </source>
</evidence>
<evidence type="ECO:0000256" key="2">
    <source>
        <dbReference type="ARBA" id="ARBA00022448"/>
    </source>
</evidence>
<dbReference type="KEGG" id="rhp:LPB142_05020"/>
<evidence type="ECO:0000256" key="3">
    <source>
        <dbReference type="ARBA" id="ARBA00022475"/>
    </source>
</evidence>
<evidence type="ECO:0000313" key="9">
    <source>
        <dbReference type="EMBL" id="AOZ70896.1"/>
    </source>
</evidence>
<accession>A0A1D9MGD5</accession>
<feature type="transmembrane region" description="Helical" evidence="7">
    <location>
        <begin position="213"/>
        <end position="235"/>
    </location>
</feature>